<dbReference type="InterPro" id="IPR001753">
    <property type="entry name" value="Enoyl-CoA_hydra/iso"/>
</dbReference>
<dbReference type="PANTHER" id="PTHR43149">
    <property type="entry name" value="ENOYL-COA HYDRATASE"/>
    <property type="match status" value="1"/>
</dbReference>
<name>A0A086K9C6_TOXGO</name>
<keyword evidence="3" id="KW-0276">Fatty acid metabolism</keyword>
<evidence type="ECO:0000256" key="4">
    <source>
        <dbReference type="ARBA" id="ARBA00023098"/>
    </source>
</evidence>
<comment type="caution">
    <text evidence="7">The sequence shown here is derived from an EMBL/GenBank/DDBJ whole genome shotgun (WGS) entry which is preliminary data.</text>
</comment>
<keyword evidence="5 7" id="KW-0413">Isomerase</keyword>
<dbReference type="Proteomes" id="UP000028828">
    <property type="component" value="Unassembled WGS sequence"/>
</dbReference>
<evidence type="ECO:0000256" key="6">
    <source>
        <dbReference type="SAM" id="MobiDB-lite"/>
    </source>
</evidence>
<sequence>MDDEKTLKSFGTLRVTRLAFPESSTYAASQLSFVYEVCLNRPGTRNAFGETFWCEFRECFVILDRLPSCRCVLITAEGSVFTAGIDLAFAAQVMSNPPLPVARHRQEAPFSDEIPRSSKSGLSVEGGDTGGDSSERENHDCARKSAHLRRYIMTLQDSFSAVEECSKPVIVCVGGPCVGAGVDLICSCDIRLVSKEAWFSVKEVDIGIAADVGTLQRLPRVVGNDAWVREVCFTGRRFGAEEARRAGLVSELFENREEMRQKGMALACDIAAKSPVAVSGIKFALNFSSRRTVREELRVQAIWNGAMLQTEDIPTAISQGVLGKGTGKPTAGNGQLFAAL</sequence>
<dbReference type="GO" id="GO:0051750">
    <property type="term" value="F:delta(3,5)-delta(2,4)-dienoyl-CoA isomerase activity"/>
    <property type="evidence" value="ECO:0007669"/>
    <property type="project" value="TreeGrafter"/>
</dbReference>
<protein>
    <submittedName>
        <fullName evidence="7">Enoyl-CoA hydratase/isomerase family protein</fullName>
        <ecNumber evidence="7">4.2.1.17</ecNumber>
    </submittedName>
</protein>
<dbReference type="AlphaFoldDB" id="A0A086K9C6"/>
<evidence type="ECO:0000256" key="2">
    <source>
        <dbReference type="ARBA" id="ARBA00005254"/>
    </source>
</evidence>
<dbReference type="Pfam" id="PF00378">
    <property type="entry name" value="ECH_1"/>
    <property type="match status" value="1"/>
</dbReference>
<evidence type="ECO:0000313" key="7">
    <source>
        <dbReference type="EMBL" id="KFG40994.1"/>
    </source>
</evidence>
<reference evidence="7 8" key="1">
    <citation type="submission" date="2014-03" db="EMBL/GenBank/DDBJ databases">
        <authorList>
            <person name="Sibley D."/>
            <person name="Venepally P."/>
            <person name="Karamycheva S."/>
            <person name="Hadjithomas M."/>
            <person name="Khan A."/>
            <person name="Brunk B."/>
            <person name="Roos D."/>
            <person name="Caler E."/>
            <person name="Lorenzi H."/>
        </authorList>
    </citation>
    <scope>NUCLEOTIDE SEQUENCE [LARGE SCALE GENOMIC DNA]</scope>
    <source>
        <strain evidence="8">p89</strain>
    </source>
</reference>
<dbReference type="InterPro" id="IPR029045">
    <property type="entry name" value="ClpP/crotonase-like_dom_sf"/>
</dbReference>
<evidence type="ECO:0000256" key="5">
    <source>
        <dbReference type="ARBA" id="ARBA00023235"/>
    </source>
</evidence>
<comment type="pathway">
    <text evidence="1">Lipid metabolism; fatty acid beta-oxidation.</text>
</comment>
<organism evidence="7 8">
    <name type="scientific">Toxoplasma gondii p89</name>
    <dbReference type="NCBI Taxonomy" id="943119"/>
    <lineage>
        <taxon>Eukaryota</taxon>
        <taxon>Sar</taxon>
        <taxon>Alveolata</taxon>
        <taxon>Apicomplexa</taxon>
        <taxon>Conoidasida</taxon>
        <taxon>Coccidia</taxon>
        <taxon>Eucoccidiorida</taxon>
        <taxon>Eimeriorina</taxon>
        <taxon>Sarcocystidae</taxon>
        <taxon>Toxoplasma</taxon>
    </lineage>
</organism>
<dbReference type="GO" id="GO:0006635">
    <property type="term" value="P:fatty acid beta-oxidation"/>
    <property type="evidence" value="ECO:0007669"/>
    <property type="project" value="UniProtKB-UniPathway"/>
</dbReference>
<dbReference type="GO" id="GO:0005739">
    <property type="term" value="C:mitochondrion"/>
    <property type="evidence" value="ECO:0007669"/>
    <property type="project" value="TreeGrafter"/>
</dbReference>
<evidence type="ECO:0000256" key="1">
    <source>
        <dbReference type="ARBA" id="ARBA00005005"/>
    </source>
</evidence>
<comment type="similarity">
    <text evidence="2">Belongs to the enoyl-CoA hydratase/isomerase family.</text>
</comment>
<dbReference type="InterPro" id="IPR014748">
    <property type="entry name" value="Enoyl-CoA_hydra_C"/>
</dbReference>
<accession>A0A086K9C6</accession>
<dbReference type="PANTHER" id="PTHR43149:SF1">
    <property type="entry name" value="DELTA(3,5)-DELTA(2,4)-DIENOYL-COA ISOMERASE, MITOCHONDRIAL"/>
    <property type="match status" value="1"/>
</dbReference>
<dbReference type="UniPathway" id="UPA00659"/>
<dbReference type="VEuPathDB" id="ToxoDB:TGP89_310830"/>
<feature type="region of interest" description="Disordered" evidence="6">
    <location>
        <begin position="110"/>
        <end position="139"/>
    </location>
</feature>
<dbReference type="SUPFAM" id="SSF52096">
    <property type="entry name" value="ClpP/crotonase"/>
    <property type="match status" value="1"/>
</dbReference>
<dbReference type="EC" id="4.2.1.17" evidence="7"/>
<dbReference type="EMBL" id="AEYI02001146">
    <property type="protein sequence ID" value="KFG40994.1"/>
    <property type="molecule type" value="Genomic_DNA"/>
</dbReference>
<evidence type="ECO:0000256" key="3">
    <source>
        <dbReference type="ARBA" id="ARBA00022832"/>
    </source>
</evidence>
<dbReference type="GO" id="GO:0004300">
    <property type="term" value="F:enoyl-CoA hydratase activity"/>
    <property type="evidence" value="ECO:0007669"/>
    <property type="project" value="UniProtKB-EC"/>
</dbReference>
<dbReference type="InterPro" id="IPR045002">
    <property type="entry name" value="Ech1-like"/>
</dbReference>
<dbReference type="CDD" id="cd06558">
    <property type="entry name" value="crotonase-like"/>
    <property type="match status" value="1"/>
</dbReference>
<dbReference type="Gene3D" id="1.10.12.10">
    <property type="entry name" value="Lyase 2-enoyl-coa Hydratase, Chain A, domain 2"/>
    <property type="match status" value="1"/>
</dbReference>
<keyword evidence="4" id="KW-0443">Lipid metabolism</keyword>
<keyword evidence="7" id="KW-0456">Lyase</keyword>
<gene>
    <name evidence="7" type="ORF">TGP89_310830</name>
</gene>
<evidence type="ECO:0000313" key="8">
    <source>
        <dbReference type="Proteomes" id="UP000028828"/>
    </source>
</evidence>
<dbReference type="OrthoDB" id="14970at2759"/>
<dbReference type="Gene3D" id="3.90.226.10">
    <property type="entry name" value="2-enoyl-CoA Hydratase, Chain A, domain 1"/>
    <property type="match status" value="1"/>
</dbReference>
<proteinExistence type="inferred from homology"/>